<dbReference type="InterPro" id="IPR036398">
    <property type="entry name" value="CA_dom_sf"/>
</dbReference>
<dbReference type="Gene3D" id="3.10.200.10">
    <property type="entry name" value="Alpha carbonic anhydrase"/>
    <property type="match status" value="1"/>
</dbReference>
<comment type="catalytic activity">
    <reaction evidence="4">
        <text>hydrogencarbonate + H(+) = CO2 + H2O</text>
        <dbReference type="Rhea" id="RHEA:10748"/>
        <dbReference type="ChEBI" id="CHEBI:15377"/>
        <dbReference type="ChEBI" id="CHEBI:15378"/>
        <dbReference type="ChEBI" id="CHEBI:16526"/>
        <dbReference type="ChEBI" id="CHEBI:17544"/>
        <dbReference type="EC" id="4.2.1.1"/>
    </reaction>
</comment>
<comment type="similarity">
    <text evidence="1 4">Belongs to the alpha-carbonic anhydrase family.</text>
</comment>
<keyword evidence="4" id="KW-0456">Lyase</keyword>
<evidence type="ECO:0000256" key="2">
    <source>
        <dbReference type="ARBA" id="ARBA00022723"/>
    </source>
</evidence>
<dbReference type="EMBL" id="GEZM01066193">
    <property type="protein sequence ID" value="JAV68087.1"/>
    <property type="molecule type" value="Transcribed_RNA"/>
</dbReference>
<reference evidence="6" key="1">
    <citation type="journal article" date="2016" name="Sci. Rep.">
        <title>Molecular characterization of firefly nuptial gifts: a multi-omics approach sheds light on postcopulatory sexual selection.</title>
        <authorList>
            <person name="Al-Wathiqui N."/>
            <person name="Fallon T.R."/>
            <person name="South A."/>
            <person name="Weng J.K."/>
            <person name="Lewis S.M."/>
        </authorList>
    </citation>
    <scope>NUCLEOTIDE SEQUENCE</scope>
</reference>
<dbReference type="EC" id="4.2.1.1" evidence="4"/>
<evidence type="ECO:0000256" key="1">
    <source>
        <dbReference type="ARBA" id="ARBA00010718"/>
    </source>
</evidence>
<feature type="domain" description="Alpha-carbonic anhydrase" evidence="5">
    <location>
        <begin position="1"/>
        <end position="220"/>
    </location>
</feature>
<keyword evidence="2 4" id="KW-0479">Metal-binding</keyword>
<dbReference type="GO" id="GO:0004089">
    <property type="term" value="F:carbonate dehydratase activity"/>
    <property type="evidence" value="ECO:0007669"/>
    <property type="project" value="UniProtKB-UniRule"/>
</dbReference>
<proteinExistence type="inferred from homology"/>
<dbReference type="EMBL" id="GEZM01066205">
    <property type="protein sequence ID" value="JAV68068.1"/>
    <property type="molecule type" value="Transcribed_RNA"/>
</dbReference>
<evidence type="ECO:0000256" key="3">
    <source>
        <dbReference type="ARBA" id="ARBA00022833"/>
    </source>
</evidence>
<keyword evidence="3 4" id="KW-0862">Zinc</keyword>
<comment type="function">
    <text evidence="4">Reversible hydration of carbon dioxide.</text>
</comment>
<evidence type="ECO:0000256" key="4">
    <source>
        <dbReference type="RuleBase" id="RU367011"/>
    </source>
</evidence>
<accession>A0A1Y1LAK8</accession>
<dbReference type="GO" id="GO:0005737">
    <property type="term" value="C:cytoplasm"/>
    <property type="evidence" value="ECO:0007669"/>
    <property type="project" value="TreeGrafter"/>
</dbReference>
<dbReference type="SMART" id="SM01057">
    <property type="entry name" value="Carb_anhydrase"/>
    <property type="match status" value="1"/>
</dbReference>
<dbReference type="InterPro" id="IPR001148">
    <property type="entry name" value="CA_dom"/>
</dbReference>
<name>A0A1Y1LAK8_PHOPY</name>
<dbReference type="CDD" id="cd00326">
    <property type="entry name" value="alpha_CA"/>
    <property type="match status" value="1"/>
</dbReference>
<dbReference type="GO" id="GO:0008270">
    <property type="term" value="F:zinc ion binding"/>
    <property type="evidence" value="ECO:0007669"/>
    <property type="project" value="UniProtKB-UniRule"/>
</dbReference>
<dbReference type="InterPro" id="IPR018338">
    <property type="entry name" value="Carbonic_anhydrase_a-class_CS"/>
</dbReference>
<evidence type="ECO:0000259" key="5">
    <source>
        <dbReference type="PROSITE" id="PS51144"/>
    </source>
</evidence>
<evidence type="ECO:0000313" key="6">
    <source>
        <dbReference type="EMBL" id="JAV68087.1"/>
    </source>
</evidence>
<dbReference type="SUPFAM" id="SSF51069">
    <property type="entry name" value="Carbonic anhydrase"/>
    <property type="match status" value="1"/>
</dbReference>
<dbReference type="EMBL" id="GEZM01066206">
    <property type="protein sequence ID" value="JAV68067.1"/>
    <property type="molecule type" value="Transcribed_RNA"/>
</dbReference>
<dbReference type="PROSITE" id="PS51144">
    <property type="entry name" value="ALPHA_CA_2"/>
    <property type="match status" value="1"/>
</dbReference>
<dbReference type="PANTHER" id="PTHR18952">
    <property type="entry name" value="CARBONIC ANHYDRASE"/>
    <property type="match status" value="1"/>
</dbReference>
<protein>
    <recommendedName>
        <fullName evidence="4">Carbonic anhydrase</fullName>
        <ecNumber evidence="4">4.2.1.1</ecNumber>
    </recommendedName>
</protein>
<sequence>MRKITFSIQVLHLLQSLKTQEKNFSNFILVVVSFLTQQPPTISGGPLIGDYEFAQIHFHWGANNAEGSENTINNNSYPLEAHAVFFQQAYGSFQEAIEHPDGLTVLAFLFQVSDIDNENYGSITEVLPQLKEPFANTAIDDFPPLEKLIAQETSVYYFYGGSLTTPPCNEAVTWIEFTNTVPLGQKQIEIFRQLKGEHGKPIHNFRPVQPLHGRTIRMNDGVYPSSSSGNVCTPYISLPLLCLLSNFRYVE</sequence>
<dbReference type="PANTHER" id="PTHR18952:SF124">
    <property type="entry name" value="CARBONIC ANHYDRASE 7"/>
    <property type="match status" value="1"/>
</dbReference>
<dbReference type="AlphaFoldDB" id="A0A1Y1LAK8"/>
<dbReference type="InterPro" id="IPR023561">
    <property type="entry name" value="Carbonic_anhydrase_a-class"/>
</dbReference>
<organism evidence="6">
    <name type="scientific">Photinus pyralis</name>
    <name type="common">Common eastern firefly</name>
    <name type="synonym">Lampyris pyralis</name>
    <dbReference type="NCBI Taxonomy" id="7054"/>
    <lineage>
        <taxon>Eukaryota</taxon>
        <taxon>Metazoa</taxon>
        <taxon>Ecdysozoa</taxon>
        <taxon>Arthropoda</taxon>
        <taxon>Hexapoda</taxon>
        <taxon>Insecta</taxon>
        <taxon>Pterygota</taxon>
        <taxon>Neoptera</taxon>
        <taxon>Endopterygota</taxon>
        <taxon>Coleoptera</taxon>
        <taxon>Polyphaga</taxon>
        <taxon>Elateriformia</taxon>
        <taxon>Elateroidea</taxon>
        <taxon>Lampyridae</taxon>
        <taxon>Lampyrinae</taxon>
        <taxon>Photinus</taxon>
    </lineage>
</organism>
<dbReference type="Pfam" id="PF00194">
    <property type="entry name" value="Carb_anhydrase"/>
    <property type="match status" value="1"/>
</dbReference>
<dbReference type="EMBL" id="GEZM01066191">
    <property type="protein sequence ID" value="JAV68090.1"/>
    <property type="molecule type" value="Transcribed_RNA"/>
</dbReference>
<comment type="cofactor">
    <cofactor evidence="4">
        <name>Zn(2+)</name>
        <dbReference type="ChEBI" id="CHEBI:29105"/>
    </cofactor>
</comment>
<dbReference type="PROSITE" id="PS00162">
    <property type="entry name" value="ALPHA_CA_1"/>
    <property type="match status" value="1"/>
</dbReference>